<gene>
    <name evidence="4" type="ORF">FRX31_003314</name>
</gene>
<name>A0A7J6XBT4_THATH</name>
<dbReference type="Pfam" id="PF00270">
    <property type="entry name" value="DEAD"/>
    <property type="match status" value="1"/>
</dbReference>
<feature type="region of interest" description="Disordered" evidence="2">
    <location>
        <begin position="121"/>
        <end position="142"/>
    </location>
</feature>
<comment type="similarity">
    <text evidence="1">Belongs to the helicase family. RecQ subfamily.</text>
</comment>
<keyword evidence="4" id="KW-0347">Helicase</keyword>
<dbReference type="PANTHER" id="PTHR13710:SF156">
    <property type="entry name" value="ATP-DEPENDENT DNA HELICASE Q-LIKE 4B"/>
    <property type="match status" value="1"/>
</dbReference>
<organism evidence="4 5">
    <name type="scientific">Thalictrum thalictroides</name>
    <name type="common">Rue-anemone</name>
    <name type="synonym">Anemone thalictroides</name>
    <dbReference type="NCBI Taxonomy" id="46969"/>
    <lineage>
        <taxon>Eukaryota</taxon>
        <taxon>Viridiplantae</taxon>
        <taxon>Streptophyta</taxon>
        <taxon>Embryophyta</taxon>
        <taxon>Tracheophyta</taxon>
        <taxon>Spermatophyta</taxon>
        <taxon>Magnoliopsida</taxon>
        <taxon>Ranunculales</taxon>
        <taxon>Ranunculaceae</taxon>
        <taxon>Thalictroideae</taxon>
        <taxon>Thalictrum</taxon>
    </lineage>
</organism>
<dbReference type="PANTHER" id="PTHR13710">
    <property type="entry name" value="DNA HELICASE RECQ FAMILY MEMBER"/>
    <property type="match status" value="1"/>
</dbReference>
<evidence type="ECO:0000256" key="2">
    <source>
        <dbReference type="SAM" id="MobiDB-lite"/>
    </source>
</evidence>
<keyword evidence="4" id="KW-0547">Nucleotide-binding</keyword>
<dbReference type="AlphaFoldDB" id="A0A7J6XBT4"/>
<dbReference type="SUPFAM" id="SSF52540">
    <property type="entry name" value="P-loop containing nucleoside triphosphate hydrolases"/>
    <property type="match status" value="1"/>
</dbReference>
<evidence type="ECO:0000313" key="5">
    <source>
        <dbReference type="Proteomes" id="UP000554482"/>
    </source>
</evidence>
<dbReference type="OrthoDB" id="10261556at2759"/>
<dbReference type="InterPro" id="IPR027417">
    <property type="entry name" value="P-loop_NTPase"/>
</dbReference>
<dbReference type="InterPro" id="IPR011545">
    <property type="entry name" value="DEAD/DEAH_box_helicase_dom"/>
</dbReference>
<keyword evidence="4" id="KW-0378">Hydrolase</keyword>
<keyword evidence="5" id="KW-1185">Reference proteome</keyword>
<dbReference type="GO" id="GO:0005737">
    <property type="term" value="C:cytoplasm"/>
    <property type="evidence" value="ECO:0007669"/>
    <property type="project" value="TreeGrafter"/>
</dbReference>
<accession>A0A7J6XBT4</accession>
<dbReference type="Gene3D" id="3.40.50.300">
    <property type="entry name" value="P-loop containing nucleotide triphosphate hydrolases"/>
    <property type="match status" value="1"/>
</dbReference>
<dbReference type="GO" id="GO:0009378">
    <property type="term" value="F:four-way junction helicase activity"/>
    <property type="evidence" value="ECO:0007669"/>
    <property type="project" value="TreeGrafter"/>
</dbReference>
<comment type="caution">
    <text evidence="4">The sequence shown here is derived from an EMBL/GenBank/DDBJ whole genome shotgun (WGS) entry which is preliminary data.</text>
</comment>
<dbReference type="GO" id="GO:0003676">
    <property type="term" value="F:nucleic acid binding"/>
    <property type="evidence" value="ECO:0007669"/>
    <property type="project" value="InterPro"/>
</dbReference>
<dbReference type="GO" id="GO:0043138">
    <property type="term" value="F:3'-5' DNA helicase activity"/>
    <property type="evidence" value="ECO:0007669"/>
    <property type="project" value="TreeGrafter"/>
</dbReference>
<dbReference type="EMBL" id="JABWDY010001856">
    <property type="protein sequence ID" value="KAF5207099.1"/>
    <property type="molecule type" value="Genomic_DNA"/>
</dbReference>
<feature type="domain" description="DEAD/DEAH-box helicase" evidence="3">
    <location>
        <begin position="413"/>
        <end position="476"/>
    </location>
</feature>
<sequence length="501" mass="56032">MNFSYRSMACAIANGNMLQTPEVKEAWKTLSSLRVMPRKYLVPGKTTPIVQHISSDTLQSKTLESSQDTRKRSTLWSSSDNTHKVFQSSVENSADRLQKFSDCDGRIGGSVSYKSTTLQCRMSAGDSDRSENTPRTSGLKEPVRTPHIEDQLSVTPNYSNQNNGFVEDINDDDILKNVDVDQIVMEHFQSTCTPQPSCKLPLSFPAIKNIERPDEANLPLELSTKCNHGLKVALCPEAACHLQEMKDLLISISNELLDNDDLSPVRTEKLRQDRLELKKIVPQLETYLNSLSMDEERKRSQFSASSAASKGFQYETPSVGAYKIDPLKFDSQVHICTEPGISNKWVAPSTSPSTFDRFGGQQTSVEREAFIPKFGEVNYIEGSNDKRWSSCDFPWTNRLEVLNKKVFGNHSFRPNQREVINATMSGYDAFVLMPTGGGKSLTYQLPALICSGITLVVSPLVSLIEDQIMHLLLANIPSAYLSATLEWSDQQKIFRELTSDC</sequence>
<dbReference type="GO" id="GO:0005634">
    <property type="term" value="C:nucleus"/>
    <property type="evidence" value="ECO:0007669"/>
    <property type="project" value="TreeGrafter"/>
</dbReference>
<keyword evidence="4" id="KW-0067">ATP-binding</keyword>
<evidence type="ECO:0000259" key="3">
    <source>
        <dbReference type="Pfam" id="PF00270"/>
    </source>
</evidence>
<dbReference type="GO" id="GO:0005524">
    <property type="term" value="F:ATP binding"/>
    <property type="evidence" value="ECO:0007669"/>
    <property type="project" value="InterPro"/>
</dbReference>
<proteinExistence type="inferred from homology"/>
<dbReference type="GO" id="GO:0005694">
    <property type="term" value="C:chromosome"/>
    <property type="evidence" value="ECO:0007669"/>
    <property type="project" value="TreeGrafter"/>
</dbReference>
<feature type="region of interest" description="Disordered" evidence="2">
    <location>
        <begin position="59"/>
        <end position="82"/>
    </location>
</feature>
<evidence type="ECO:0000256" key="1">
    <source>
        <dbReference type="ARBA" id="ARBA00005446"/>
    </source>
</evidence>
<evidence type="ECO:0000313" key="4">
    <source>
        <dbReference type="EMBL" id="KAF5207099.1"/>
    </source>
</evidence>
<feature type="non-terminal residue" evidence="4">
    <location>
        <position position="1"/>
    </location>
</feature>
<dbReference type="GO" id="GO:0000724">
    <property type="term" value="P:double-strand break repair via homologous recombination"/>
    <property type="evidence" value="ECO:0007669"/>
    <property type="project" value="TreeGrafter"/>
</dbReference>
<dbReference type="Proteomes" id="UP000554482">
    <property type="component" value="Unassembled WGS sequence"/>
</dbReference>
<reference evidence="4 5" key="1">
    <citation type="submission" date="2020-06" db="EMBL/GenBank/DDBJ databases">
        <title>Transcriptomic and genomic resources for Thalictrum thalictroides and T. hernandezii: Facilitating candidate gene discovery in an emerging model plant lineage.</title>
        <authorList>
            <person name="Arias T."/>
            <person name="Riano-Pachon D.M."/>
            <person name="Di Stilio V.S."/>
        </authorList>
    </citation>
    <scope>NUCLEOTIDE SEQUENCE [LARGE SCALE GENOMIC DNA]</scope>
    <source>
        <strain evidence="5">cv. WT478/WT964</strain>
        <tissue evidence="4">Leaves</tissue>
    </source>
</reference>
<protein>
    <submittedName>
        <fullName evidence="4">Atp-dependent dna helicase q-like 4a</fullName>
    </submittedName>
</protein>